<sequence>MRDSELTERPGKGWTPWTSGAPHGRIDDVWWAARVLHFPKLNVSCWFDGSDLVAIEHWGYRRPQWCMKKKPADWTPLPEVYRLERERGQQEALERWRAEMQARNLERLIRLGEKRAEALGLRPV</sequence>
<accession>A0ABU4Y0H0</accession>
<reference evidence="1 2" key="1">
    <citation type="submission" date="2023-08" db="EMBL/GenBank/DDBJ databases">
        <title>Implementing the SeqCode for naming new Mesorhizobium species isolated from Vachellia karroo root nodules.</title>
        <authorList>
            <person name="Van Lill M."/>
        </authorList>
    </citation>
    <scope>NUCLEOTIDE SEQUENCE [LARGE SCALE GENOMIC DNA]</scope>
    <source>
        <strain evidence="1 2">VK24D</strain>
    </source>
</reference>
<gene>
    <name evidence="1" type="ORF">RFN28_18535</name>
</gene>
<keyword evidence="2" id="KW-1185">Reference proteome</keyword>
<organism evidence="1 2">
    <name type="scientific">Mesorhizobium album</name>
    <dbReference type="NCBI Taxonomy" id="3072314"/>
    <lineage>
        <taxon>Bacteria</taxon>
        <taxon>Pseudomonadati</taxon>
        <taxon>Pseudomonadota</taxon>
        <taxon>Alphaproteobacteria</taxon>
        <taxon>Hyphomicrobiales</taxon>
        <taxon>Phyllobacteriaceae</taxon>
        <taxon>Mesorhizobium</taxon>
    </lineage>
</organism>
<name>A0ABU4Y0H0_9HYPH</name>
<proteinExistence type="predicted"/>
<dbReference type="Proteomes" id="UP001287059">
    <property type="component" value="Unassembled WGS sequence"/>
</dbReference>
<evidence type="ECO:0000313" key="1">
    <source>
        <dbReference type="EMBL" id="MDX8480446.1"/>
    </source>
</evidence>
<dbReference type="EMBL" id="JAVIIW010000021">
    <property type="protein sequence ID" value="MDX8480446.1"/>
    <property type="molecule type" value="Genomic_DNA"/>
</dbReference>
<evidence type="ECO:0000313" key="2">
    <source>
        <dbReference type="Proteomes" id="UP001287059"/>
    </source>
</evidence>
<comment type="caution">
    <text evidence="1">The sequence shown here is derived from an EMBL/GenBank/DDBJ whole genome shotgun (WGS) entry which is preliminary data.</text>
</comment>
<protein>
    <submittedName>
        <fullName evidence="1">Uncharacterized protein</fullName>
    </submittedName>
</protein>
<dbReference type="RefSeq" id="WP_320288768.1">
    <property type="nucleotide sequence ID" value="NZ_JAVIIW010000021.1"/>
</dbReference>